<name>A0A9Q1BG00_HOLLE</name>
<proteinExistence type="predicted"/>
<dbReference type="OrthoDB" id="10037236at2759"/>
<dbReference type="PANTHER" id="PTHR47510">
    <property type="entry name" value="REVERSE TRANSCRIPTASE DOMAIN-CONTAINING PROTEIN"/>
    <property type="match status" value="1"/>
</dbReference>
<evidence type="ECO:0000313" key="2">
    <source>
        <dbReference type="Proteomes" id="UP001152320"/>
    </source>
</evidence>
<dbReference type="Proteomes" id="UP001152320">
    <property type="component" value="Chromosome 18"/>
</dbReference>
<comment type="caution">
    <text evidence="1">The sequence shown here is derived from an EMBL/GenBank/DDBJ whole genome shotgun (WGS) entry which is preliminary data.</text>
</comment>
<evidence type="ECO:0000313" key="1">
    <source>
        <dbReference type="EMBL" id="KAJ8025160.1"/>
    </source>
</evidence>
<reference evidence="1" key="1">
    <citation type="submission" date="2021-10" db="EMBL/GenBank/DDBJ databases">
        <title>Tropical sea cucumber genome reveals ecological adaptation and Cuvierian tubules defense mechanism.</title>
        <authorList>
            <person name="Chen T."/>
        </authorList>
    </citation>
    <scope>NUCLEOTIDE SEQUENCE</scope>
    <source>
        <strain evidence="1">Nanhai2018</strain>
        <tissue evidence="1">Muscle</tissue>
    </source>
</reference>
<organism evidence="1 2">
    <name type="scientific">Holothuria leucospilota</name>
    <name type="common">Black long sea cucumber</name>
    <name type="synonym">Mertensiothuria leucospilota</name>
    <dbReference type="NCBI Taxonomy" id="206669"/>
    <lineage>
        <taxon>Eukaryota</taxon>
        <taxon>Metazoa</taxon>
        <taxon>Echinodermata</taxon>
        <taxon>Eleutherozoa</taxon>
        <taxon>Echinozoa</taxon>
        <taxon>Holothuroidea</taxon>
        <taxon>Aspidochirotacea</taxon>
        <taxon>Aspidochirotida</taxon>
        <taxon>Holothuriidae</taxon>
        <taxon>Holothuria</taxon>
    </lineage>
</organism>
<dbReference type="AlphaFoldDB" id="A0A9Q1BG00"/>
<dbReference type="EMBL" id="JAIZAY010000018">
    <property type="protein sequence ID" value="KAJ8025160.1"/>
    <property type="molecule type" value="Genomic_DNA"/>
</dbReference>
<accession>A0A9Q1BG00</accession>
<sequence length="219" mass="25070">MFNDQVAMDRLGHMLETTDWNTLLDMDDFDQTVDVITGYFQFCIEVAIPVKHFKTYSNNHPWMNNAVKDLLKAKHQLHRDNEDLGPINAKIKTEIQAAKHKYKDKVMSRASTNPKEMWRGLKLMMGCGEGEAYNTIADVDDLNEFFCRFERPAQPVDLPEVDSTREPPFTLDDVTAVLRSLFNRPLNDESGFPMAYAANKVRVLMDPTNHSSAILVDPM</sequence>
<dbReference type="PANTHER" id="PTHR47510:SF3">
    <property type="entry name" value="ENDO_EXONUCLEASE_PHOSPHATASE DOMAIN-CONTAINING PROTEIN"/>
    <property type="match status" value="1"/>
</dbReference>
<gene>
    <name evidence="1" type="ORF">HOLleu_35283</name>
</gene>
<keyword evidence="2" id="KW-1185">Reference proteome</keyword>
<protein>
    <submittedName>
        <fullName evidence="1">Uncharacterized protein</fullName>
    </submittedName>
</protein>